<evidence type="ECO:0000313" key="2">
    <source>
        <dbReference type="EMBL" id="ODN65358.1"/>
    </source>
</evidence>
<keyword evidence="1" id="KW-1133">Transmembrane helix</keyword>
<sequence length="54" mass="6103">MVHHPDQYGQPEKVVVSETEAKQGVETHHMRYVLAFGVIGVMIALFGSYFYYAA</sequence>
<dbReference type="Proteomes" id="UP000094622">
    <property type="component" value="Unassembled WGS sequence"/>
</dbReference>
<name>A0A1E3GMR5_9HYPH</name>
<feature type="transmembrane region" description="Helical" evidence="1">
    <location>
        <begin position="32"/>
        <end position="52"/>
    </location>
</feature>
<keyword evidence="3" id="KW-1185">Reference proteome</keyword>
<protein>
    <submittedName>
        <fullName evidence="2">Uncharacterized protein</fullName>
    </submittedName>
</protein>
<evidence type="ECO:0000256" key="1">
    <source>
        <dbReference type="SAM" id="Phobius"/>
    </source>
</evidence>
<accession>A0A1E3GMR5</accession>
<dbReference type="RefSeq" id="WP_169833654.1">
    <property type="nucleotide sequence ID" value="NZ_MCRJ01000338.1"/>
</dbReference>
<comment type="caution">
    <text evidence="2">The sequence shown here is derived from an EMBL/GenBank/DDBJ whole genome shotgun (WGS) entry which is preliminary data.</text>
</comment>
<keyword evidence="1" id="KW-0812">Transmembrane</keyword>
<organism evidence="2 3">
    <name type="scientific">Methylobrevis pamukkalensis</name>
    <dbReference type="NCBI Taxonomy" id="1439726"/>
    <lineage>
        <taxon>Bacteria</taxon>
        <taxon>Pseudomonadati</taxon>
        <taxon>Pseudomonadota</taxon>
        <taxon>Alphaproteobacteria</taxon>
        <taxon>Hyphomicrobiales</taxon>
        <taxon>Pleomorphomonadaceae</taxon>
        <taxon>Methylobrevis</taxon>
    </lineage>
</organism>
<reference evidence="2 3" key="1">
    <citation type="submission" date="2016-07" db="EMBL/GenBank/DDBJ databases">
        <title>Draft Genome Sequence of Methylobrevis pamukkalensis PK2.</title>
        <authorList>
            <person name="Vasilenko O.V."/>
            <person name="Doronina N.V."/>
            <person name="Shmareva M.N."/>
            <person name="Tarlachkov S.V."/>
            <person name="Mustakhimov I."/>
            <person name="Trotsenko Y.A."/>
        </authorList>
    </citation>
    <scope>NUCLEOTIDE SEQUENCE [LARGE SCALE GENOMIC DNA]</scope>
    <source>
        <strain evidence="2 3">PK2</strain>
    </source>
</reference>
<gene>
    <name evidence="2" type="ORF">A6302_04557</name>
</gene>
<dbReference type="AlphaFoldDB" id="A0A1E3GMR5"/>
<evidence type="ECO:0000313" key="3">
    <source>
        <dbReference type="Proteomes" id="UP000094622"/>
    </source>
</evidence>
<dbReference type="EMBL" id="MCRJ01000338">
    <property type="protein sequence ID" value="ODN65358.1"/>
    <property type="molecule type" value="Genomic_DNA"/>
</dbReference>
<proteinExistence type="predicted"/>
<keyword evidence="1" id="KW-0472">Membrane</keyword>